<name>A0ACC0I936_9ERIC</name>
<comment type="caution">
    <text evidence="1">The sequence shown here is derived from an EMBL/GenBank/DDBJ whole genome shotgun (WGS) entry which is preliminary data.</text>
</comment>
<sequence>MKFQCYKDSSNSLISTAITENATQLLIKLNCLLSNLTRSHHYSDSFQLFHQIHSSHHLRPDHYTLSTALTASANLRDTTTGDQLHAHAIKAGLKTYPHVANTLLSLYAKSEDLVSLKRVFDEIKNPDVYSWTTLLSACTKLGQVGYACRVFDQNTQRSVAVWNAIITGCAENGNVEIAFDLFRRMHMLGVRHDNYSFASVLSLCSPELLDFGRQVQSLVIKTGFLGRASVINAQVTMYFTCGNVSDAYRVFEEAEGKVHDQITYNAMIAGLVSVGRDEEALIMFREMQEVCLRPTELTFVSVMSSCSRARIGHQVHAQAIKMGFETCTLVSNATVTMYSSCGDLNAAHMVFESLEEKDLVSWNTVITSYAQGNFGGAATLAYLQMQREGIEPDEFTIGSLLSSSELLEIVEMIQALVIKNGLVFKIEVSNALISAFSKHGDVKQAYEIFSDMSPRNLISWNTIISGFQLNGFPVQGLDQFSRLLLSGLRPNVYTLSIVLSICADISSLRHGKQVHGYILKQGLFLEALLGNALITMYAKSGVLVGSLRVFNTMIDKDTVSWNSLISAYARHGEGRRAVVCFEAMLDSGGVKPDRATFTSVLSACSHSGLVDDGTRIFNSMVNNHGFEPGVDHFSCIVDLLGRAGYFDEAESVINGKHIEVDSNTWWALFSACAAHGNLRLGRIIAGFLLGNEQNNPAVYVQLSNIYATVGQWEEAANVRELMTTYGVMKQPGCINWFENVSKNKCDKLPKKNENQVPTALSERGSINDDHGDSICRYRRIRSCGGN</sequence>
<evidence type="ECO:0000313" key="1">
    <source>
        <dbReference type="EMBL" id="KAI8022199.1"/>
    </source>
</evidence>
<organism evidence="1 2">
    <name type="scientific">Camellia lanceoleosa</name>
    <dbReference type="NCBI Taxonomy" id="1840588"/>
    <lineage>
        <taxon>Eukaryota</taxon>
        <taxon>Viridiplantae</taxon>
        <taxon>Streptophyta</taxon>
        <taxon>Embryophyta</taxon>
        <taxon>Tracheophyta</taxon>
        <taxon>Spermatophyta</taxon>
        <taxon>Magnoliopsida</taxon>
        <taxon>eudicotyledons</taxon>
        <taxon>Gunneridae</taxon>
        <taxon>Pentapetalae</taxon>
        <taxon>asterids</taxon>
        <taxon>Ericales</taxon>
        <taxon>Theaceae</taxon>
        <taxon>Camellia</taxon>
    </lineage>
</organism>
<proteinExistence type="predicted"/>
<reference evidence="1 2" key="1">
    <citation type="journal article" date="2022" name="Plant J.">
        <title>Chromosome-level genome of Camellia lanceoleosa provides a valuable resource for understanding genome evolution and self-incompatibility.</title>
        <authorList>
            <person name="Gong W."/>
            <person name="Xiao S."/>
            <person name="Wang L."/>
            <person name="Liao Z."/>
            <person name="Chang Y."/>
            <person name="Mo W."/>
            <person name="Hu G."/>
            <person name="Li W."/>
            <person name="Zhao G."/>
            <person name="Zhu H."/>
            <person name="Hu X."/>
            <person name="Ji K."/>
            <person name="Xiang X."/>
            <person name="Song Q."/>
            <person name="Yuan D."/>
            <person name="Jin S."/>
            <person name="Zhang L."/>
        </authorList>
    </citation>
    <scope>NUCLEOTIDE SEQUENCE [LARGE SCALE GENOMIC DNA]</scope>
    <source>
        <strain evidence="1">SQ_2022a</strain>
    </source>
</reference>
<keyword evidence="2" id="KW-1185">Reference proteome</keyword>
<protein>
    <submittedName>
        <fullName evidence="1">Pentatricopeptide repeat-containing protein</fullName>
    </submittedName>
</protein>
<dbReference type="EMBL" id="CM045763">
    <property type="protein sequence ID" value="KAI8022199.1"/>
    <property type="molecule type" value="Genomic_DNA"/>
</dbReference>
<gene>
    <name evidence="1" type="ORF">LOK49_LG03G03603</name>
</gene>
<evidence type="ECO:0000313" key="2">
    <source>
        <dbReference type="Proteomes" id="UP001060215"/>
    </source>
</evidence>
<accession>A0ACC0I936</accession>
<dbReference type="Proteomes" id="UP001060215">
    <property type="component" value="Chromosome 6"/>
</dbReference>